<dbReference type="EMBL" id="JAMZMK010006763">
    <property type="protein sequence ID" value="KAI7747391.1"/>
    <property type="molecule type" value="Genomic_DNA"/>
</dbReference>
<dbReference type="GO" id="GO:0080142">
    <property type="term" value="P:regulation of salicylic acid biosynthetic process"/>
    <property type="evidence" value="ECO:0007669"/>
    <property type="project" value="TreeGrafter"/>
</dbReference>
<gene>
    <name evidence="4" type="ORF">M8C21_002312</name>
</gene>
<dbReference type="Proteomes" id="UP001206925">
    <property type="component" value="Unassembled WGS sequence"/>
</dbReference>
<dbReference type="InterPro" id="IPR012416">
    <property type="entry name" value="CBP60"/>
</dbReference>
<sequence>MAFNLPPSEDEIIDDYESDENTDSTDHLISSLSRGRGEMWLIRTLRRLIRPMLPPLVHQLVKDELAKWEVMISMKENPENKATASVMKRLKLQFRNKIVLPVYTGMPLLGENNKPIEIALVDVVSDQIVNTGPESTAKLKILGFRVGDSDDAGSLTYEELRETILSERERKRILQGDTCLQLKEGVCYVLNKISFTHSAEHTRNGLYRLVAVVVDAGLMTRVEVAWTEAFLMKDQHNEKHAYPFLSDKVCCLKQISSKGHRYKRLKDAEVWTVKDLLRLLYTDPKRLEKILELKASCKFWDDIVKSAQASNGMFLYLDPRNEQKTGVVLDVKLQLKALIVEPHQYIAVNQLTEQQKLETQDLVTFASEHFDMLLPFDHETDLEEYLQTIQKDGPSRPSSQVTEASNSLNNLNHKPFVTTQSERGKEKIPFDDEMIHSTNHEHVSFHPATKGLNSGAASEPGISSQAVESSLDTCELMNVFDTNSPAWEGSRLDFFLKGIWDIVDESPNECQTNPAIVSFCAIARARWTKVSKLLRRNSVRERISLSQGIQPLKKQRCC</sequence>
<dbReference type="PANTHER" id="PTHR31713:SF63">
    <property type="entry name" value="CALMODULIN-BINDING PROTEIN60"/>
    <property type="match status" value="1"/>
</dbReference>
<feature type="domain" description="Calmodulin binding protein-like N-terminal" evidence="2">
    <location>
        <begin position="90"/>
        <end position="235"/>
    </location>
</feature>
<comment type="caution">
    <text evidence="4">The sequence shown here is derived from an EMBL/GenBank/DDBJ whole genome shotgun (WGS) entry which is preliminary data.</text>
</comment>
<evidence type="ECO:0000313" key="4">
    <source>
        <dbReference type="EMBL" id="KAI7747391.1"/>
    </source>
</evidence>
<feature type="region of interest" description="Disordered" evidence="1">
    <location>
        <begin position="1"/>
        <end position="28"/>
    </location>
</feature>
<feature type="compositionally biased region" description="Polar residues" evidence="1">
    <location>
        <begin position="396"/>
        <end position="413"/>
    </location>
</feature>
<evidence type="ECO:0000313" key="5">
    <source>
        <dbReference type="Proteomes" id="UP001206925"/>
    </source>
</evidence>
<dbReference type="GO" id="GO:0043565">
    <property type="term" value="F:sequence-specific DNA binding"/>
    <property type="evidence" value="ECO:0007669"/>
    <property type="project" value="TreeGrafter"/>
</dbReference>
<feature type="region of interest" description="Disordered" evidence="1">
    <location>
        <begin position="391"/>
        <end position="413"/>
    </location>
</feature>
<feature type="domain" description="Calmodulin binding protein central" evidence="3">
    <location>
        <begin position="245"/>
        <end position="309"/>
    </location>
</feature>
<evidence type="ECO:0000259" key="3">
    <source>
        <dbReference type="Pfam" id="PF20451"/>
    </source>
</evidence>
<reference evidence="4" key="1">
    <citation type="submission" date="2022-06" db="EMBL/GenBank/DDBJ databases">
        <title>Uncovering the hologenomic basis of an extraordinary plant invasion.</title>
        <authorList>
            <person name="Bieker V.C."/>
            <person name="Martin M.D."/>
            <person name="Gilbert T."/>
            <person name="Hodgins K."/>
            <person name="Battlay P."/>
            <person name="Petersen B."/>
            <person name="Wilson J."/>
        </authorList>
    </citation>
    <scope>NUCLEOTIDE SEQUENCE</scope>
    <source>
        <strain evidence="4">AA19_3_7</strain>
        <tissue evidence="4">Leaf</tissue>
    </source>
</reference>
<keyword evidence="5" id="KW-1185">Reference proteome</keyword>
<dbReference type="Pfam" id="PF07887">
    <property type="entry name" value="Calmodulin_bind"/>
    <property type="match status" value="1"/>
</dbReference>
<dbReference type="GO" id="GO:0005516">
    <property type="term" value="F:calmodulin binding"/>
    <property type="evidence" value="ECO:0007669"/>
    <property type="project" value="InterPro"/>
</dbReference>
<dbReference type="GO" id="GO:0003700">
    <property type="term" value="F:DNA-binding transcription factor activity"/>
    <property type="evidence" value="ECO:0007669"/>
    <property type="project" value="TreeGrafter"/>
</dbReference>
<accession>A0AAD5CSA0</accession>
<protein>
    <recommendedName>
        <fullName evidence="6">Calmodulin</fullName>
    </recommendedName>
</protein>
<dbReference type="AlphaFoldDB" id="A0AAD5CSA0"/>
<evidence type="ECO:0008006" key="6">
    <source>
        <dbReference type="Google" id="ProtNLM"/>
    </source>
</evidence>
<evidence type="ECO:0000256" key="1">
    <source>
        <dbReference type="SAM" id="MobiDB-lite"/>
    </source>
</evidence>
<dbReference type="InterPro" id="IPR046830">
    <property type="entry name" value="Calmod_bind_M"/>
</dbReference>
<evidence type="ECO:0000259" key="2">
    <source>
        <dbReference type="Pfam" id="PF07887"/>
    </source>
</evidence>
<proteinExistence type="predicted"/>
<dbReference type="PANTHER" id="PTHR31713">
    <property type="entry name" value="OS02G0177800 PROTEIN"/>
    <property type="match status" value="1"/>
</dbReference>
<dbReference type="InterPro" id="IPR046831">
    <property type="entry name" value="Calmodulin_bind_N"/>
</dbReference>
<name>A0AAD5CSA0_AMBAR</name>
<feature type="compositionally biased region" description="Acidic residues" evidence="1">
    <location>
        <begin position="8"/>
        <end position="23"/>
    </location>
</feature>
<dbReference type="Pfam" id="PF20451">
    <property type="entry name" value="Calmod_bind_M"/>
    <property type="match status" value="1"/>
</dbReference>
<organism evidence="4 5">
    <name type="scientific">Ambrosia artemisiifolia</name>
    <name type="common">Common ragweed</name>
    <dbReference type="NCBI Taxonomy" id="4212"/>
    <lineage>
        <taxon>Eukaryota</taxon>
        <taxon>Viridiplantae</taxon>
        <taxon>Streptophyta</taxon>
        <taxon>Embryophyta</taxon>
        <taxon>Tracheophyta</taxon>
        <taxon>Spermatophyta</taxon>
        <taxon>Magnoliopsida</taxon>
        <taxon>eudicotyledons</taxon>
        <taxon>Gunneridae</taxon>
        <taxon>Pentapetalae</taxon>
        <taxon>asterids</taxon>
        <taxon>campanulids</taxon>
        <taxon>Asterales</taxon>
        <taxon>Asteraceae</taxon>
        <taxon>Asteroideae</taxon>
        <taxon>Heliantheae alliance</taxon>
        <taxon>Heliantheae</taxon>
        <taxon>Ambrosia</taxon>
    </lineage>
</organism>
<dbReference type="GO" id="GO:0005634">
    <property type="term" value="C:nucleus"/>
    <property type="evidence" value="ECO:0007669"/>
    <property type="project" value="TreeGrafter"/>
</dbReference>